<name>A0A6M0RKV8_9CYAN</name>
<sequence length="109" mass="12443">MAELSIKQKSLFIEKIFPVKLLDQQVYYEQRKPVGTGKQTLPPKAKVLLPAAPHRESVLITLIGSNITMDLIIKHLHKLGFADPNAWSKEQTEPKSGQPMRVLKKWMRV</sequence>
<protein>
    <submittedName>
        <fullName evidence="1">Uncharacterized protein</fullName>
    </submittedName>
</protein>
<reference evidence="1 2" key="1">
    <citation type="journal article" date="2020" name="Microb. Ecol.">
        <title>Ecogenomics of the Marine Benthic Filamentous Cyanobacterium Adonisia.</title>
        <authorList>
            <person name="Walter J.M."/>
            <person name="Coutinho F.H."/>
            <person name="Leomil L."/>
            <person name="Hargreaves P.I."/>
            <person name="Campeao M.E."/>
            <person name="Vieira V.V."/>
            <person name="Silva B.S."/>
            <person name="Fistarol G.O."/>
            <person name="Salomon P.S."/>
            <person name="Sawabe T."/>
            <person name="Mino S."/>
            <person name="Hosokawa M."/>
            <person name="Miyashita H."/>
            <person name="Maruyama F."/>
            <person name="van Verk M.C."/>
            <person name="Dutilh B.E."/>
            <person name="Thompson C.C."/>
            <person name="Thompson F.L."/>
        </authorList>
    </citation>
    <scope>NUCLEOTIDE SEQUENCE [LARGE SCALE GENOMIC DNA]</scope>
    <source>
        <strain evidence="1 2">CCMR0081</strain>
    </source>
</reference>
<proteinExistence type="predicted"/>
<keyword evidence="2" id="KW-1185">Reference proteome</keyword>
<comment type="caution">
    <text evidence="1">The sequence shown here is derived from an EMBL/GenBank/DDBJ whole genome shotgun (WGS) entry which is preliminary data.</text>
</comment>
<organism evidence="1 2">
    <name type="scientific">Adonisia turfae CCMR0081</name>
    <dbReference type="NCBI Taxonomy" id="2292702"/>
    <lineage>
        <taxon>Bacteria</taxon>
        <taxon>Bacillati</taxon>
        <taxon>Cyanobacteriota</taxon>
        <taxon>Adonisia</taxon>
        <taxon>Adonisia turfae</taxon>
    </lineage>
</organism>
<evidence type="ECO:0000313" key="1">
    <source>
        <dbReference type="EMBL" id="NEZ56836.1"/>
    </source>
</evidence>
<dbReference type="Proteomes" id="UP000481033">
    <property type="component" value="Unassembled WGS sequence"/>
</dbReference>
<evidence type="ECO:0000313" key="2">
    <source>
        <dbReference type="Proteomes" id="UP000481033"/>
    </source>
</evidence>
<dbReference type="RefSeq" id="WP_163696629.1">
    <property type="nucleotide sequence ID" value="NZ_QXHD01000004.1"/>
</dbReference>
<dbReference type="AlphaFoldDB" id="A0A6M0RKV8"/>
<dbReference type="EMBL" id="QXHD01000004">
    <property type="protein sequence ID" value="NEZ56836.1"/>
    <property type="molecule type" value="Genomic_DNA"/>
</dbReference>
<accession>A0A6M0RKV8</accession>
<gene>
    <name evidence="1" type="ORF">DXZ20_14335</name>
</gene>